<evidence type="ECO:0000313" key="2">
    <source>
        <dbReference type="EMBL" id="TCI07715.1"/>
    </source>
</evidence>
<dbReference type="InterPro" id="IPR031800">
    <property type="entry name" value="PilZ_atypical"/>
</dbReference>
<dbReference type="Pfam" id="PF16823">
    <property type="entry name" value="tPilZ"/>
    <property type="match status" value="1"/>
</dbReference>
<reference evidence="2 3" key="1">
    <citation type="submission" date="2019-02" db="EMBL/GenBank/DDBJ databases">
        <title>Dyella amyloliquefaciens sp. nov., isolated from forest soil.</title>
        <authorList>
            <person name="Gao Z.-H."/>
            <person name="Qiu L.-H."/>
        </authorList>
    </citation>
    <scope>NUCLEOTIDE SEQUENCE [LARGE SCALE GENOMIC DNA]</scope>
    <source>
        <strain evidence="2 3">KACC 12747</strain>
    </source>
</reference>
<keyword evidence="3" id="KW-1185">Reference proteome</keyword>
<accession>A0A4R0YNY9</accession>
<feature type="domain" description="Cyclic di-GMP receptor atypical PilZ" evidence="1">
    <location>
        <begin position="53"/>
        <end position="180"/>
    </location>
</feature>
<organism evidence="2 3">
    <name type="scientific">Dyella soli</name>
    <dbReference type="NCBI Taxonomy" id="522319"/>
    <lineage>
        <taxon>Bacteria</taxon>
        <taxon>Pseudomonadati</taxon>
        <taxon>Pseudomonadota</taxon>
        <taxon>Gammaproteobacteria</taxon>
        <taxon>Lysobacterales</taxon>
        <taxon>Rhodanobacteraceae</taxon>
        <taxon>Dyella</taxon>
    </lineage>
</organism>
<sequence length="187" mass="20652">MNTPSLDDFNQLLACDGDWLVEADSLAGEPDERVLAGYADRNVSALTFMDVFESRRAEPADEEDPLAVEIARMDAKLNALIQIVNRMLVPDATTRTRMALRFNALGALVPSVVLPGSDYVVLRIRMDACPSLPLELPARVAQRFADGNDFVGFLGVTEGLREGLERMVFRHHRRRVAVARQGQASQA</sequence>
<dbReference type="Proteomes" id="UP000291822">
    <property type="component" value="Unassembled WGS sequence"/>
</dbReference>
<proteinExistence type="predicted"/>
<comment type="caution">
    <text evidence="2">The sequence shown here is derived from an EMBL/GenBank/DDBJ whole genome shotgun (WGS) entry which is preliminary data.</text>
</comment>
<dbReference type="EMBL" id="SJTG01000004">
    <property type="protein sequence ID" value="TCI07715.1"/>
    <property type="molecule type" value="Genomic_DNA"/>
</dbReference>
<dbReference type="AlphaFoldDB" id="A0A4R0YNY9"/>
<name>A0A4R0YNY9_9GAMM</name>
<evidence type="ECO:0000313" key="3">
    <source>
        <dbReference type="Proteomes" id="UP000291822"/>
    </source>
</evidence>
<evidence type="ECO:0000259" key="1">
    <source>
        <dbReference type="Pfam" id="PF16823"/>
    </source>
</evidence>
<gene>
    <name evidence="2" type="ORF">EZM97_23835</name>
</gene>
<dbReference type="RefSeq" id="WP_131152343.1">
    <property type="nucleotide sequence ID" value="NZ_SJTG01000004.1"/>
</dbReference>
<protein>
    <submittedName>
        <fullName evidence="2">PilZ domain-containing protein</fullName>
    </submittedName>
</protein>